<dbReference type="InterPro" id="IPR011045">
    <property type="entry name" value="N2O_reductase_N"/>
</dbReference>
<dbReference type="GO" id="GO:0003677">
    <property type="term" value="F:DNA binding"/>
    <property type="evidence" value="ECO:0007669"/>
    <property type="project" value="UniProtKB-KW"/>
</dbReference>
<sequence length="349" mass="37250">MISKSYVLAAALTLFAASTHAQSPSTQSPSPREALLVVTKQSHALAIVDALSLRVLAHVPIGEDPHEVVVGPDHRTAFISNYGEGTLHTLARVDLVNQKPLPPVDLSPLVGAHGIFLHDGSLWVTTEGSKSLAVINPATSRVTSVLGTGQDKTHLVWVSPDGKKIVASNAGSRTMSIFDQVEIKPTVVPGAPAPPASYTHAGWHHTLIPVGEAAEGFAVSPDARELWVGNADGTISLINLVTEKVQDILHPGIVGANRLKFTPDGRLVIVTTHTGKDLVIIDSRNHAVVKRIPIEQRGASGIQIEPNGKRAFIACPRDHYVAVVDLTKLEMIGRIDAGREPDGLAWWTY</sequence>
<dbReference type="InterPro" id="IPR051200">
    <property type="entry name" value="Host-pathogen_enzymatic-act"/>
</dbReference>
<reference evidence="2 3" key="1">
    <citation type="submission" date="2019-02" db="EMBL/GenBank/DDBJ databases">
        <title>Genomic Encyclopedia of Archaeal and Bacterial Type Strains, Phase II (KMG-II): from individual species to whole genera.</title>
        <authorList>
            <person name="Goeker M."/>
        </authorList>
    </citation>
    <scope>NUCLEOTIDE SEQUENCE [LARGE SCALE GENOMIC DNA]</scope>
    <source>
        <strain evidence="2 3">DSM 18101</strain>
    </source>
</reference>
<evidence type="ECO:0000256" key="1">
    <source>
        <dbReference type="SAM" id="SignalP"/>
    </source>
</evidence>
<proteinExistence type="predicted"/>
<dbReference type="PANTHER" id="PTHR47197:SF3">
    <property type="entry name" value="DIHYDRO-HEME D1 DEHYDROGENASE"/>
    <property type="match status" value="1"/>
</dbReference>
<feature type="chain" id="PRO_5020978372" evidence="1">
    <location>
        <begin position="22"/>
        <end position="349"/>
    </location>
</feature>
<accession>A0A4Q7YZX6</accession>
<gene>
    <name evidence="2" type="ORF">BDD14_5222</name>
</gene>
<protein>
    <submittedName>
        <fullName evidence="2">DNA-binding beta-propeller fold protein YncE</fullName>
    </submittedName>
</protein>
<dbReference type="Proteomes" id="UP000292958">
    <property type="component" value="Unassembled WGS sequence"/>
</dbReference>
<dbReference type="PANTHER" id="PTHR47197">
    <property type="entry name" value="PROTEIN NIRF"/>
    <property type="match status" value="1"/>
</dbReference>
<organism evidence="2 3">
    <name type="scientific">Edaphobacter modestus</name>
    <dbReference type="NCBI Taxonomy" id="388466"/>
    <lineage>
        <taxon>Bacteria</taxon>
        <taxon>Pseudomonadati</taxon>
        <taxon>Acidobacteriota</taxon>
        <taxon>Terriglobia</taxon>
        <taxon>Terriglobales</taxon>
        <taxon>Acidobacteriaceae</taxon>
        <taxon>Edaphobacter</taxon>
    </lineage>
</organism>
<dbReference type="RefSeq" id="WP_242618184.1">
    <property type="nucleotide sequence ID" value="NZ_SHKW01000001.1"/>
</dbReference>
<dbReference type="AlphaFoldDB" id="A0A4Q7YZX6"/>
<comment type="caution">
    <text evidence="2">The sequence shown here is derived from an EMBL/GenBank/DDBJ whole genome shotgun (WGS) entry which is preliminary data.</text>
</comment>
<dbReference type="EMBL" id="SHKW01000001">
    <property type="protein sequence ID" value="RZU43552.1"/>
    <property type="molecule type" value="Genomic_DNA"/>
</dbReference>
<keyword evidence="1" id="KW-0732">Signal</keyword>
<evidence type="ECO:0000313" key="2">
    <source>
        <dbReference type="EMBL" id="RZU43552.1"/>
    </source>
</evidence>
<keyword evidence="2" id="KW-0238">DNA-binding</keyword>
<dbReference type="Gene3D" id="2.130.10.10">
    <property type="entry name" value="YVTN repeat-like/Quinoprotein amine dehydrogenase"/>
    <property type="match status" value="2"/>
</dbReference>
<name>A0A4Q7YZX6_9BACT</name>
<evidence type="ECO:0000313" key="3">
    <source>
        <dbReference type="Proteomes" id="UP000292958"/>
    </source>
</evidence>
<dbReference type="InterPro" id="IPR015943">
    <property type="entry name" value="WD40/YVTN_repeat-like_dom_sf"/>
</dbReference>
<keyword evidence="3" id="KW-1185">Reference proteome</keyword>
<feature type="signal peptide" evidence="1">
    <location>
        <begin position="1"/>
        <end position="21"/>
    </location>
</feature>
<dbReference type="SUPFAM" id="SSF50974">
    <property type="entry name" value="Nitrous oxide reductase, N-terminal domain"/>
    <property type="match status" value="1"/>
</dbReference>